<keyword evidence="2" id="KW-1185">Reference proteome</keyword>
<sequence>KNKLLTCTR</sequence>
<gene>
    <name evidence="1" type="primary">jg728</name>
    <name evidence="1" type="ORF">PAEG_LOCUS7130</name>
</gene>
<evidence type="ECO:0000313" key="1">
    <source>
        <dbReference type="EMBL" id="CAH2226424.1"/>
    </source>
</evidence>
<name>A0A8S4R0I8_9NEOP</name>
<accession>A0A8S4R0I8</accession>
<dbReference type="EMBL" id="CAKXAJ010021292">
    <property type="protein sequence ID" value="CAH2226424.1"/>
    <property type="molecule type" value="Genomic_DNA"/>
</dbReference>
<reference evidence="1" key="1">
    <citation type="submission" date="2022-03" db="EMBL/GenBank/DDBJ databases">
        <authorList>
            <person name="Lindestad O."/>
        </authorList>
    </citation>
    <scope>NUCLEOTIDE SEQUENCE</scope>
</reference>
<dbReference type="Proteomes" id="UP000838756">
    <property type="component" value="Unassembled WGS sequence"/>
</dbReference>
<evidence type="ECO:0000313" key="2">
    <source>
        <dbReference type="Proteomes" id="UP000838756"/>
    </source>
</evidence>
<protein>
    <submittedName>
        <fullName evidence="1">Jg728 protein</fullName>
    </submittedName>
</protein>
<comment type="caution">
    <text evidence="1">The sequence shown here is derived from an EMBL/GenBank/DDBJ whole genome shotgun (WGS) entry which is preliminary data.</text>
</comment>
<feature type="non-terminal residue" evidence="1">
    <location>
        <position position="1"/>
    </location>
</feature>
<proteinExistence type="predicted"/>
<organism evidence="1 2">
    <name type="scientific">Pararge aegeria aegeria</name>
    <dbReference type="NCBI Taxonomy" id="348720"/>
    <lineage>
        <taxon>Eukaryota</taxon>
        <taxon>Metazoa</taxon>
        <taxon>Ecdysozoa</taxon>
        <taxon>Arthropoda</taxon>
        <taxon>Hexapoda</taxon>
        <taxon>Insecta</taxon>
        <taxon>Pterygota</taxon>
        <taxon>Neoptera</taxon>
        <taxon>Endopterygota</taxon>
        <taxon>Lepidoptera</taxon>
        <taxon>Glossata</taxon>
        <taxon>Ditrysia</taxon>
        <taxon>Papilionoidea</taxon>
        <taxon>Nymphalidae</taxon>
        <taxon>Satyrinae</taxon>
        <taxon>Satyrini</taxon>
        <taxon>Parargina</taxon>
        <taxon>Pararge</taxon>
    </lineage>
</organism>